<gene>
    <name evidence="1" type="ORF">LL252_11065</name>
</gene>
<dbReference type="Proteomes" id="UP001108027">
    <property type="component" value="Unassembled WGS sequence"/>
</dbReference>
<dbReference type="PANTHER" id="PTHR34817">
    <property type="entry name" value="NUCLEOTIDYLTRANSFERASE"/>
    <property type="match status" value="1"/>
</dbReference>
<evidence type="ECO:0000313" key="2">
    <source>
        <dbReference type="Proteomes" id="UP001108027"/>
    </source>
</evidence>
<evidence type="ECO:0000313" key="1">
    <source>
        <dbReference type="EMBL" id="MCC4309111.1"/>
    </source>
</evidence>
<dbReference type="EMBL" id="JAJGNA010000012">
    <property type="protein sequence ID" value="MCC4309111.1"/>
    <property type="molecule type" value="Genomic_DNA"/>
</dbReference>
<accession>A0A9Q3UKW6</accession>
<sequence length="270" mass="31090">MNGPEQTAITPAVREEIMARLAAAEREHGVRILMAVESGSRAWGFPSPNSDYDVRFVYAHPRDWYLSLDVEDRRDVIEYEITDDIDLNGWDVRKALKLFAKSNPSFVEWIQSPIVYRDESGFAERARTLLPQVYAVDSGVFHYLSMADKNYRGYLKAQLVPLKKYFYALRPLLAIRWLERFRTPAPIEFDRLRELVADNTPVNKDIERLLARKQRSQEKEFVPAMPALNDFIEHELSRFSRYQAKGDAPVGGEATALDAFFRDCLPGEAP</sequence>
<name>A0A9Q3UKW6_9GAMM</name>
<proteinExistence type="predicted"/>
<protein>
    <submittedName>
        <fullName evidence="1">Nucleotidyltransferase domain-containing protein</fullName>
    </submittedName>
</protein>
<comment type="caution">
    <text evidence="1">The sequence shown here is derived from an EMBL/GenBank/DDBJ whole genome shotgun (WGS) entry which is preliminary data.</text>
</comment>
<dbReference type="AlphaFoldDB" id="A0A9Q3UKW6"/>
<organism evidence="1 2">
    <name type="scientific">Alloalcanivorax marinus</name>
    <dbReference type="NCBI Taxonomy" id="1177169"/>
    <lineage>
        <taxon>Bacteria</taxon>
        <taxon>Pseudomonadati</taxon>
        <taxon>Pseudomonadota</taxon>
        <taxon>Gammaproteobacteria</taxon>
        <taxon>Oceanospirillales</taxon>
        <taxon>Alcanivoracaceae</taxon>
        <taxon>Alloalcanivorax</taxon>
    </lineage>
</organism>
<reference evidence="1" key="1">
    <citation type="submission" date="2021-10" db="EMBL/GenBank/DDBJ databases">
        <title>The diversity and Nitrogen Metabolism of Culturable Nitrate-Utilizing Bacteria Within the Oxygen Minimum Zone of the Changjiang (Yangtze River)Estuary.</title>
        <authorList>
            <person name="Zhang D."/>
            <person name="Zheng J."/>
            <person name="Liu S."/>
            <person name="He W."/>
        </authorList>
    </citation>
    <scope>NUCLEOTIDE SEQUENCE</scope>
    <source>
        <strain evidence="1">FXH-223</strain>
    </source>
</reference>
<keyword evidence="2" id="KW-1185">Reference proteome</keyword>
<dbReference type="Pfam" id="PF10127">
    <property type="entry name" value="RlaP"/>
    <property type="match status" value="1"/>
</dbReference>
<dbReference type="InterPro" id="IPR018775">
    <property type="entry name" value="RlaP"/>
</dbReference>
<dbReference type="PANTHER" id="PTHR34817:SF2">
    <property type="entry name" value="NUCLEOTIDYLTRANSFERASE"/>
    <property type="match status" value="1"/>
</dbReference>